<keyword evidence="4" id="KW-1185">Reference proteome</keyword>
<dbReference type="InParanoid" id="W7XI54"/>
<proteinExistence type="predicted"/>
<dbReference type="GeneID" id="24437403"/>
<dbReference type="KEGG" id="tet:TTHERM_000128498"/>
<reference evidence="4" key="1">
    <citation type="journal article" date="2006" name="PLoS Biol.">
        <title>Macronuclear genome sequence of the ciliate Tetrahymena thermophila, a model eukaryote.</title>
        <authorList>
            <person name="Eisen J.A."/>
            <person name="Coyne R.S."/>
            <person name="Wu M."/>
            <person name="Wu D."/>
            <person name="Thiagarajan M."/>
            <person name="Wortman J.R."/>
            <person name="Badger J.H."/>
            <person name="Ren Q."/>
            <person name="Amedeo P."/>
            <person name="Jones K.M."/>
            <person name="Tallon L.J."/>
            <person name="Delcher A.L."/>
            <person name="Salzberg S.L."/>
            <person name="Silva J.C."/>
            <person name="Haas B.J."/>
            <person name="Majoros W.H."/>
            <person name="Farzad M."/>
            <person name="Carlton J.M."/>
            <person name="Smith R.K. Jr."/>
            <person name="Garg J."/>
            <person name="Pearlman R.E."/>
            <person name="Karrer K.M."/>
            <person name="Sun L."/>
            <person name="Manning G."/>
            <person name="Elde N.C."/>
            <person name="Turkewitz A.P."/>
            <person name="Asai D.J."/>
            <person name="Wilkes D.E."/>
            <person name="Wang Y."/>
            <person name="Cai H."/>
            <person name="Collins K."/>
            <person name="Stewart B.A."/>
            <person name="Lee S.R."/>
            <person name="Wilamowska K."/>
            <person name="Weinberg Z."/>
            <person name="Ruzzo W.L."/>
            <person name="Wloga D."/>
            <person name="Gaertig J."/>
            <person name="Frankel J."/>
            <person name="Tsao C.-C."/>
            <person name="Gorovsky M.A."/>
            <person name="Keeling P.J."/>
            <person name="Waller R.F."/>
            <person name="Patron N.J."/>
            <person name="Cherry J.M."/>
            <person name="Stover N.A."/>
            <person name="Krieger C.J."/>
            <person name="del Toro C."/>
            <person name="Ryder H.F."/>
            <person name="Williamson S.C."/>
            <person name="Barbeau R.A."/>
            <person name="Hamilton E.P."/>
            <person name="Orias E."/>
        </authorList>
    </citation>
    <scope>NUCLEOTIDE SEQUENCE [LARGE SCALE GENOMIC DNA]</scope>
    <source>
        <strain evidence="4">SB210</strain>
    </source>
</reference>
<dbReference type="EMBL" id="GG662699">
    <property type="protein sequence ID" value="EWS74326.1"/>
    <property type="molecule type" value="Genomic_DNA"/>
</dbReference>
<evidence type="ECO:0000259" key="2">
    <source>
        <dbReference type="PROSITE" id="PS50157"/>
    </source>
</evidence>
<dbReference type="Proteomes" id="UP000009168">
    <property type="component" value="Unassembled WGS sequence"/>
</dbReference>
<sequence length="98" mass="11876">MSNQYLDQDQFEQDSNQSQLSYPLQRFFEESSQNLDSYEHMLLRQNRNWYCKQCENQYANQASFTKHCISIHNSSKIYKNQLYRRIQIGRPKGKQSNK</sequence>
<evidence type="ECO:0000313" key="3">
    <source>
        <dbReference type="EMBL" id="EWS74326.1"/>
    </source>
</evidence>
<protein>
    <recommendedName>
        <fullName evidence="2">C2H2-type domain-containing protein</fullName>
    </recommendedName>
</protein>
<dbReference type="RefSeq" id="XP_012653147.1">
    <property type="nucleotide sequence ID" value="XM_012797693.1"/>
</dbReference>
<dbReference type="PROSITE" id="PS00028">
    <property type="entry name" value="ZINC_FINGER_C2H2_1"/>
    <property type="match status" value="1"/>
</dbReference>
<gene>
    <name evidence="3" type="ORF">TTHERM_000128498</name>
</gene>
<evidence type="ECO:0000313" key="4">
    <source>
        <dbReference type="Proteomes" id="UP000009168"/>
    </source>
</evidence>
<name>W7XI54_TETTS</name>
<keyword evidence="1" id="KW-0863">Zinc-finger</keyword>
<dbReference type="InterPro" id="IPR013087">
    <property type="entry name" value="Znf_C2H2_type"/>
</dbReference>
<keyword evidence="1" id="KW-0479">Metal-binding</keyword>
<dbReference type="GO" id="GO:0008270">
    <property type="term" value="F:zinc ion binding"/>
    <property type="evidence" value="ECO:0007669"/>
    <property type="project" value="UniProtKB-KW"/>
</dbReference>
<organism evidence="3 4">
    <name type="scientific">Tetrahymena thermophila (strain SB210)</name>
    <dbReference type="NCBI Taxonomy" id="312017"/>
    <lineage>
        <taxon>Eukaryota</taxon>
        <taxon>Sar</taxon>
        <taxon>Alveolata</taxon>
        <taxon>Ciliophora</taxon>
        <taxon>Intramacronucleata</taxon>
        <taxon>Oligohymenophorea</taxon>
        <taxon>Hymenostomatida</taxon>
        <taxon>Tetrahymenina</taxon>
        <taxon>Tetrahymenidae</taxon>
        <taxon>Tetrahymena</taxon>
    </lineage>
</organism>
<accession>W7XI54</accession>
<dbReference type="PROSITE" id="PS50157">
    <property type="entry name" value="ZINC_FINGER_C2H2_2"/>
    <property type="match status" value="1"/>
</dbReference>
<evidence type="ECO:0000256" key="1">
    <source>
        <dbReference type="PROSITE-ProRule" id="PRU00042"/>
    </source>
</evidence>
<dbReference type="AlphaFoldDB" id="W7XI54"/>
<feature type="domain" description="C2H2-type" evidence="2">
    <location>
        <begin position="49"/>
        <end position="77"/>
    </location>
</feature>
<keyword evidence="1" id="KW-0862">Zinc</keyword>